<dbReference type="InterPro" id="IPR036590">
    <property type="entry name" value="SRAP-like"/>
</dbReference>
<reference evidence="1 2" key="1">
    <citation type="journal article" date="2024" name="Fungal Genet. Biol.">
        <title>The porcine skin microbiome exhibits broad fungal antagonism.</title>
        <authorList>
            <person name="De La Cruz K.F."/>
            <person name="Townsend E.C."/>
            <person name="Alex Cheong J.Z."/>
            <person name="Salamzade R."/>
            <person name="Liu A."/>
            <person name="Sandstrom S."/>
            <person name="Davila E."/>
            <person name="Huang L."/>
            <person name="Xu K.H."/>
            <person name="Wu S.Y."/>
            <person name="Meudt J.J."/>
            <person name="Shanmuganayagam D."/>
            <person name="Gibson A.L.F."/>
            <person name="Kalan L.R."/>
        </authorList>
    </citation>
    <scope>NUCLEOTIDE SEQUENCE [LARGE SCALE GENOMIC DNA]</scope>
    <source>
        <strain evidence="1 2">LK2625</strain>
    </source>
</reference>
<proteinExistence type="predicted"/>
<gene>
    <name evidence="1" type="ORF">VVR66_14070</name>
</gene>
<dbReference type="Proteomes" id="UP001558481">
    <property type="component" value="Unassembled WGS sequence"/>
</dbReference>
<dbReference type="Gene3D" id="3.90.1680.10">
    <property type="entry name" value="SOS response associated peptidase-like"/>
    <property type="match status" value="1"/>
</dbReference>
<dbReference type="RefSeq" id="WP_368629945.1">
    <property type="nucleotide sequence ID" value="NZ_JAYWLU010000017.1"/>
</dbReference>
<keyword evidence="2" id="KW-1185">Reference proteome</keyword>
<evidence type="ECO:0000313" key="2">
    <source>
        <dbReference type="Proteomes" id="UP001558481"/>
    </source>
</evidence>
<organism evidence="1 2">
    <name type="scientific">Kocuria carniphila</name>
    <dbReference type="NCBI Taxonomy" id="262208"/>
    <lineage>
        <taxon>Bacteria</taxon>
        <taxon>Bacillati</taxon>
        <taxon>Actinomycetota</taxon>
        <taxon>Actinomycetes</taxon>
        <taxon>Micrococcales</taxon>
        <taxon>Micrococcaceae</taxon>
        <taxon>Kocuria</taxon>
    </lineage>
</organism>
<dbReference type="Pfam" id="PF02586">
    <property type="entry name" value="SRAP"/>
    <property type="match status" value="1"/>
</dbReference>
<name>A0ABV3V534_9MICC</name>
<accession>A0ABV3V534</accession>
<sequence length="227" mass="25122">MSLRWIVCARYGLGGGPYPVEGEEPEFDLPPLDERVPAQQLAEWMREQNHAAKITGRQARNLNPLIIDRGDHRRLEFAWWWLHLGGRPAKFNAFNSRAEALTSKWKAGMKQRGLAPATWYVEKGQSFGLGGDAFALAAITTTATQPDGSALLTYSIVTRDAVGEAADVHPRMPLIVPRDLQGHWLHPGVPGDQDLVAEVLAASEELSRQVERVTPLTEPEQDPSALF</sequence>
<comment type="caution">
    <text evidence="1">The sequence shown here is derived from an EMBL/GenBank/DDBJ whole genome shotgun (WGS) entry which is preliminary data.</text>
</comment>
<dbReference type="EMBL" id="JAYWLU010000017">
    <property type="protein sequence ID" value="MEX3595841.1"/>
    <property type="molecule type" value="Genomic_DNA"/>
</dbReference>
<dbReference type="InterPro" id="IPR003738">
    <property type="entry name" value="SRAP"/>
</dbReference>
<evidence type="ECO:0000313" key="1">
    <source>
        <dbReference type="EMBL" id="MEX3595841.1"/>
    </source>
</evidence>
<protein>
    <submittedName>
        <fullName evidence="1">SOS response-associated peptidase family protein</fullName>
    </submittedName>
</protein>
<dbReference type="SUPFAM" id="SSF143081">
    <property type="entry name" value="BB1717-like"/>
    <property type="match status" value="1"/>
</dbReference>